<evidence type="ECO:0000313" key="1">
    <source>
        <dbReference type="EMBL" id="KSU88127.1"/>
    </source>
</evidence>
<dbReference type="Proteomes" id="UP000053681">
    <property type="component" value="Unassembled WGS sequence"/>
</dbReference>
<comment type="caution">
    <text evidence="1">The sequence shown here is derived from an EMBL/GenBank/DDBJ whole genome shotgun (WGS) entry which is preliminary data.</text>
</comment>
<reference evidence="1 2" key="1">
    <citation type="submission" date="2015-11" db="EMBL/GenBank/DDBJ databases">
        <title>Bacillus caseinolyticus sp nov.</title>
        <authorList>
            <person name="Dastager S.G."/>
            <person name="Mawlankar R."/>
        </authorList>
    </citation>
    <scope>NUCLEOTIDE SEQUENCE [LARGE SCALE GENOMIC DNA]</scope>
    <source>
        <strain evidence="1 2">SGD-V-76</strain>
    </source>
</reference>
<keyword evidence="2" id="KW-1185">Reference proteome</keyword>
<gene>
    <name evidence="1" type="ORF">AS180_09395</name>
</gene>
<protein>
    <submittedName>
        <fullName evidence="1">Uncharacterized protein</fullName>
    </submittedName>
</protein>
<dbReference type="EMBL" id="LNQP01000028">
    <property type="protein sequence ID" value="KSU88127.1"/>
    <property type="molecule type" value="Genomic_DNA"/>
</dbReference>
<proteinExistence type="predicted"/>
<evidence type="ECO:0000313" key="2">
    <source>
        <dbReference type="Proteomes" id="UP000053681"/>
    </source>
</evidence>
<name>A0A0V8JM78_9BACI</name>
<accession>A0A0V8JM78</accession>
<dbReference type="AlphaFoldDB" id="A0A0V8JM78"/>
<organism evidence="1 2">
    <name type="scientific">Priestia veravalensis</name>
    <dbReference type="NCBI Taxonomy" id="1414648"/>
    <lineage>
        <taxon>Bacteria</taxon>
        <taxon>Bacillati</taxon>
        <taxon>Bacillota</taxon>
        <taxon>Bacilli</taxon>
        <taxon>Bacillales</taxon>
        <taxon>Bacillaceae</taxon>
        <taxon>Priestia</taxon>
    </lineage>
</organism>
<sequence>MPLTIQIENVHEIHEIGWVKETRFMYTYTLLHMTVQINMMVQVDNGLKSKTAVVHRAVINKRYFIQTSSFRSNVAVIGLSFLS</sequence>